<feature type="compositionally biased region" description="Basic and acidic residues" evidence="1">
    <location>
        <begin position="12"/>
        <end position="22"/>
    </location>
</feature>
<proteinExistence type="predicted"/>
<comment type="caution">
    <text evidence="2">The sequence shown here is derived from an EMBL/GenBank/DDBJ whole genome shotgun (WGS) entry which is preliminary data.</text>
</comment>
<accession>A0A2T9YI46</accession>
<dbReference type="EMBL" id="MBFR01000178">
    <property type="protein sequence ID" value="PVU92007.1"/>
    <property type="molecule type" value="Genomic_DNA"/>
</dbReference>
<keyword evidence="3" id="KW-1185">Reference proteome</keyword>
<dbReference type="Proteomes" id="UP000245383">
    <property type="component" value="Unassembled WGS sequence"/>
</dbReference>
<reference evidence="2 3" key="1">
    <citation type="journal article" date="2018" name="MBio">
        <title>Comparative Genomics Reveals the Core Gene Toolbox for the Fungus-Insect Symbiosis.</title>
        <authorList>
            <person name="Wang Y."/>
            <person name="Stata M."/>
            <person name="Wang W."/>
            <person name="Stajich J.E."/>
            <person name="White M.M."/>
            <person name="Moncalvo J.M."/>
        </authorList>
    </citation>
    <scope>NUCLEOTIDE SEQUENCE [LARGE SCALE GENOMIC DNA]</scope>
    <source>
        <strain evidence="2 3">SWE-8-4</strain>
    </source>
</reference>
<name>A0A2T9YI46_9FUNG</name>
<evidence type="ECO:0000313" key="2">
    <source>
        <dbReference type="EMBL" id="PVU92007.1"/>
    </source>
</evidence>
<organism evidence="2 3">
    <name type="scientific">Smittium simulii</name>
    <dbReference type="NCBI Taxonomy" id="133385"/>
    <lineage>
        <taxon>Eukaryota</taxon>
        <taxon>Fungi</taxon>
        <taxon>Fungi incertae sedis</taxon>
        <taxon>Zoopagomycota</taxon>
        <taxon>Kickxellomycotina</taxon>
        <taxon>Harpellomycetes</taxon>
        <taxon>Harpellales</taxon>
        <taxon>Legeriomycetaceae</taxon>
        <taxon>Smittium</taxon>
    </lineage>
</organism>
<feature type="region of interest" description="Disordered" evidence="1">
    <location>
        <begin position="1"/>
        <end position="79"/>
    </location>
</feature>
<feature type="compositionally biased region" description="Basic and acidic residues" evidence="1">
    <location>
        <begin position="45"/>
        <end position="56"/>
    </location>
</feature>
<protein>
    <submittedName>
        <fullName evidence="2">Uncharacterized protein</fullName>
    </submittedName>
</protein>
<evidence type="ECO:0000313" key="3">
    <source>
        <dbReference type="Proteomes" id="UP000245383"/>
    </source>
</evidence>
<sequence>MSKNDLLDLENFEPHKGIDRESQSASTRKRFSRRAGGPSCNDSNPDNRHNSQERKNSLYSCPKTSSMNYNPPPLNDSASSAVKKTDYALYGIQLVLAQETRPIDYYAHRRIQDNSTLDTLEDPETMFASTMRALLLDIAATVTQARLDNAHKKMDLLKQETVSQKAESPALLQAPAEFGPKECGQQQHYYGVQHQRCNHTGYHF</sequence>
<feature type="compositionally biased region" description="Polar residues" evidence="1">
    <location>
        <begin position="57"/>
        <end position="69"/>
    </location>
</feature>
<evidence type="ECO:0000256" key="1">
    <source>
        <dbReference type="SAM" id="MobiDB-lite"/>
    </source>
</evidence>
<gene>
    <name evidence="2" type="ORF">BB561_004076</name>
</gene>
<dbReference type="AlphaFoldDB" id="A0A2T9YI46"/>
<dbReference type="OrthoDB" id="5545891at2759"/>